<keyword evidence="2" id="KW-0472">Membrane</keyword>
<dbReference type="GO" id="GO:0003677">
    <property type="term" value="F:DNA binding"/>
    <property type="evidence" value="ECO:0007669"/>
    <property type="project" value="InterPro"/>
</dbReference>
<feature type="region of interest" description="Disordered" evidence="1">
    <location>
        <begin position="60"/>
        <end position="112"/>
    </location>
</feature>
<dbReference type="OrthoDB" id="8020532at2"/>
<keyword evidence="2" id="KW-1133">Transmembrane helix</keyword>
<dbReference type="InterPro" id="IPR042189">
    <property type="entry name" value="RNA_pol_sigma_70_r1_1_sf"/>
</dbReference>
<evidence type="ECO:0000313" key="4">
    <source>
        <dbReference type="EMBL" id="RVU14549.1"/>
    </source>
</evidence>
<proteinExistence type="predicted"/>
<accession>A0A3S2YM05</accession>
<feature type="domain" description="RNA polymerase sigma factor 70 region 1.1" evidence="3">
    <location>
        <begin position="7"/>
        <end position="56"/>
    </location>
</feature>
<protein>
    <recommendedName>
        <fullName evidence="3">RNA polymerase sigma factor 70 region 1.1 domain-containing protein</fullName>
    </recommendedName>
</protein>
<evidence type="ECO:0000256" key="2">
    <source>
        <dbReference type="SAM" id="Phobius"/>
    </source>
</evidence>
<dbReference type="AlphaFoldDB" id="A0A3S2YM05"/>
<dbReference type="EMBL" id="SACP01000029">
    <property type="protein sequence ID" value="RVU14549.1"/>
    <property type="molecule type" value="Genomic_DNA"/>
</dbReference>
<evidence type="ECO:0000256" key="1">
    <source>
        <dbReference type="SAM" id="MobiDB-lite"/>
    </source>
</evidence>
<feature type="compositionally biased region" description="Low complexity" evidence="1">
    <location>
        <begin position="93"/>
        <end position="107"/>
    </location>
</feature>
<reference evidence="4 5" key="1">
    <citation type="submission" date="2019-01" db="EMBL/GenBank/DDBJ databases">
        <authorList>
            <person name="Chen W.-M."/>
        </authorList>
    </citation>
    <scope>NUCLEOTIDE SEQUENCE [LARGE SCALE GENOMIC DNA]</scope>
    <source>
        <strain evidence="4 5">TER-1</strain>
    </source>
</reference>
<dbReference type="Pfam" id="PF03979">
    <property type="entry name" value="Sigma70_r1_1"/>
    <property type="match status" value="1"/>
</dbReference>
<dbReference type="Gene3D" id="1.10.220.120">
    <property type="entry name" value="Sigma-70 factor, region 1.1"/>
    <property type="match status" value="1"/>
</dbReference>
<organism evidence="4 5">
    <name type="scientific">Methylobacterium oryzihabitans</name>
    <dbReference type="NCBI Taxonomy" id="2499852"/>
    <lineage>
        <taxon>Bacteria</taxon>
        <taxon>Pseudomonadati</taxon>
        <taxon>Pseudomonadota</taxon>
        <taxon>Alphaproteobacteria</taxon>
        <taxon>Hyphomicrobiales</taxon>
        <taxon>Methylobacteriaceae</taxon>
        <taxon>Methylobacterium</taxon>
    </lineage>
</organism>
<evidence type="ECO:0000259" key="3">
    <source>
        <dbReference type="Pfam" id="PF03979"/>
    </source>
</evidence>
<dbReference type="InterPro" id="IPR007127">
    <property type="entry name" value="RNA_pol_sigma_70_r1_1"/>
</dbReference>
<evidence type="ECO:0000313" key="5">
    <source>
        <dbReference type="Proteomes" id="UP000286997"/>
    </source>
</evidence>
<dbReference type="GO" id="GO:0016987">
    <property type="term" value="F:sigma factor activity"/>
    <property type="evidence" value="ECO:0007669"/>
    <property type="project" value="InterPro"/>
</dbReference>
<dbReference type="Proteomes" id="UP000286997">
    <property type="component" value="Unassembled WGS sequence"/>
</dbReference>
<feature type="compositionally biased region" description="Pro residues" evidence="1">
    <location>
        <begin position="75"/>
        <end position="92"/>
    </location>
</feature>
<dbReference type="RefSeq" id="WP_127733162.1">
    <property type="nucleotide sequence ID" value="NZ_SACP01000029.1"/>
</dbReference>
<keyword evidence="5" id="KW-1185">Reference proteome</keyword>
<name>A0A3S2YM05_9HYPH</name>
<comment type="caution">
    <text evidence="4">The sequence shown here is derived from an EMBL/GenBank/DDBJ whole genome shotgun (WGS) entry which is preliminary data.</text>
</comment>
<feature type="transmembrane region" description="Helical" evidence="2">
    <location>
        <begin position="119"/>
        <end position="138"/>
    </location>
</feature>
<gene>
    <name evidence="4" type="ORF">EOE48_22700</name>
</gene>
<keyword evidence="2" id="KW-0812">Transmembrane</keyword>
<sequence>MEAGIDRATLDRLIALGRRRDGLTTEDLRQALPIGGMSADAIALVVIELEDAGIPVDLDESLLGGRPGSTAAPMPAMPVPEVPPPPAGPPAPATAAPRGAAPASAAPAPGPGRAGAHRAVAIAGLAAVVLALVLVLILR</sequence>